<evidence type="ECO:0000313" key="5">
    <source>
        <dbReference type="RefSeq" id="XP_030048066.1"/>
    </source>
</evidence>
<dbReference type="OrthoDB" id="45518at2759"/>
<comment type="similarity">
    <text evidence="1">Belongs to the phosducin family.</text>
</comment>
<dbReference type="Gene3D" id="3.40.30.10">
    <property type="entry name" value="Glutaredoxin"/>
    <property type="match status" value="1"/>
</dbReference>
<reference evidence="5" key="1">
    <citation type="submission" date="2025-08" db="UniProtKB">
        <authorList>
            <consortium name="RefSeq"/>
        </authorList>
    </citation>
    <scope>IDENTIFICATION</scope>
</reference>
<accession>A0A6P7X3V9</accession>
<dbReference type="PANTHER" id="PTHR45809">
    <property type="entry name" value="VIRAL IAP-ASSOCIATED FACTOR HOMOLOG"/>
    <property type="match status" value="1"/>
</dbReference>
<dbReference type="InParanoid" id="A0A6P7X3V9"/>
<dbReference type="GO" id="GO:0006457">
    <property type="term" value="P:protein folding"/>
    <property type="evidence" value="ECO:0007669"/>
    <property type="project" value="TreeGrafter"/>
</dbReference>
<feature type="domain" description="Phosducin" evidence="3">
    <location>
        <begin position="83"/>
        <end position="284"/>
    </location>
</feature>
<dbReference type="PANTHER" id="PTHR45809:SF1">
    <property type="entry name" value="PHOSDUCIN-LIKE PROTEIN 2"/>
    <property type="match status" value="1"/>
</dbReference>
<dbReference type="CTD" id="132954"/>
<evidence type="ECO:0000313" key="4">
    <source>
        <dbReference type="Proteomes" id="UP000515156"/>
    </source>
</evidence>
<sequence>MGPGRSQPWVAYPACSPITAMLSRSMHCARLAFELQKLGWQEDKTHLSRLIGKDPNEDTEWNDILRDFGILPPKEEPKDELEEMVLRMQKEAAVKPYKRMTLKDLKEAEDEFDEEDEKAIEKYRQQRLQELKSLQRKQKFGELTEIIGDQYVKEVTNAGEHVWVVLHLYSSSIPVCMLLNHHLSLLARKFPETKFLKAIANNCIKNYPDKCLPTLFVYKNGQIKGQFIGIVECGGTNLKQEELEWTLSEVGAIKSDLEENPKKEIIDMMTSSIRNSSIHHEDDDSHCSLQH</sequence>
<evidence type="ECO:0000256" key="1">
    <source>
        <dbReference type="ARBA" id="ARBA00009686"/>
    </source>
</evidence>
<feature type="coiled-coil region" evidence="2">
    <location>
        <begin position="98"/>
        <end position="125"/>
    </location>
</feature>
<evidence type="ECO:0000259" key="3">
    <source>
        <dbReference type="Pfam" id="PF02114"/>
    </source>
</evidence>
<dbReference type="InterPro" id="IPR024253">
    <property type="entry name" value="Phosducin_thioredoxin-like_dom"/>
</dbReference>
<organism evidence="4 5">
    <name type="scientific">Microcaecilia unicolor</name>
    <dbReference type="NCBI Taxonomy" id="1415580"/>
    <lineage>
        <taxon>Eukaryota</taxon>
        <taxon>Metazoa</taxon>
        <taxon>Chordata</taxon>
        <taxon>Craniata</taxon>
        <taxon>Vertebrata</taxon>
        <taxon>Euteleostomi</taxon>
        <taxon>Amphibia</taxon>
        <taxon>Gymnophiona</taxon>
        <taxon>Siphonopidae</taxon>
        <taxon>Microcaecilia</taxon>
    </lineage>
</organism>
<dbReference type="GeneID" id="115462191"/>
<name>A0A6P7X3V9_9AMPH</name>
<dbReference type="Proteomes" id="UP000515156">
    <property type="component" value="Chromosome 2"/>
</dbReference>
<gene>
    <name evidence="5" type="primary">PDCL2</name>
</gene>
<dbReference type="InterPro" id="IPR036249">
    <property type="entry name" value="Thioredoxin-like_sf"/>
</dbReference>
<proteinExistence type="inferred from homology"/>
<dbReference type="FunCoup" id="A0A6P7X3V9">
    <property type="interactions" value="151"/>
</dbReference>
<dbReference type="CDD" id="cd02988">
    <property type="entry name" value="Phd_like_VIAF"/>
    <property type="match status" value="1"/>
</dbReference>
<dbReference type="RefSeq" id="XP_030048066.1">
    <property type="nucleotide sequence ID" value="XM_030192206.1"/>
</dbReference>
<keyword evidence="4" id="KW-1185">Reference proteome</keyword>
<dbReference type="AlphaFoldDB" id="A0A6P7X3V9"/>
<keyword evidence="2" id="KW-0175">Coiled coil</keyword>
<dbReference type="GO" id="GO:0005737">
    <property type="term" value="C:cytoplasm"/>
    <property type="evidence" value="ECO:0007669"/>
    <property type="project" value="TreeGrafter"/>
</dbReference>
<dbReference type="SUPFAM" id="SSF52833">
    <property type="entry name" value="Thioredoxin-like"/>
    <property type="match status" value="1"/>
</dbReference>
<evidence type="ECO:0000256" key="2">
    <source>
        <dbReference type="SAM" id="Coils"/>
    </source>
</evidence>
<dbReference type="KEGG" id="muo:115462191"/>
<dbReference type="InterPro" id="IPR051498">
    <property type="entry name" value="Phosducin-like_chap/apop_reg"/>
</dbReference>
<protein>
    <submittedName>
        <fullName evidence="5">Phosducin-like protein 2</fullName>
    </submittedName>
</protein>
<dbReference type="Pfam" id="PF02114">
    <property type="entry name" value="Phosducin"/>
    <property type="match status" value="1"/>
</dbReference>